<dbReference type="Pfam" id="PF02169">
    <property type="entry name" value="LPP20"/>
    <property type="match status" value="1"/>
</dbReference>
<dbReference type="OrthoDB" id="5323264at2"/>
<evidence type="ECO:0000259" key="1">
    <source>
        <dbReference type="Pfam" id="PF02169"/>
    </source>
</evidence>
<dbReference type="Proteomes" id="UP000290657">
    <property type="component" value="Unassembled WGS sequence"/>
</dbReference>
<sequence length="337" mass="38062">MSARRVSLIYHYSKHLLLTFVVLFFTACSFSSTQSAQTLPQWFLNTPQNSNTTLYGSGQATTLQEAKNRALNDLASRLSVQVNSKIEQSTYRYSNQDGASTYNNSTQQNIEVLVKNIEFQNPKVIQNAFIAQQFFVLVEVNREELYRQQHSAFLRLYKHIDTQYKKSQTQSKLEQIHLLQNLSDDIQKASAQAQLLNAINGTFDDNHYLNYFSSIKNQASTLKSSLKITVSDNLDEPYFNSKVIESLNHSSYKVVSKNEDVKIALNSSVNYSVAMGWQIAKVTTSLHVIAQGKVLSSHTIHSVGRSTSSQNNALISASREFAQKLQDRTIEAILLNQ</sequence>
<dbReference type="InterPro" id="IPR024952">
    <property type="entry name" value="LPP20-like_dom"/>
</dbReference>
<evidence type="ECO:0000313" key="2">
    <source>
        <dbReference type="EMBL" id="RXJ57930.1"/>
    </source>
</evidence>
<protein>
    <recommendedName>
        <fullName evidence="1">Lipoprotein LPP20-like domain-containing protein</fullName>
    </recommendedName>
</protein>
<evidence type="ECO:0000313" key="3">
    <source>
        <dbReference type="Proteomes" id="UP000290657"/>
    </source>
</evidence>
<dbReference type="Gene3D" id="3.10.28.20">
    <property type="entry name" value="Acetamidase/Formamidase-like domains"/>
    <property type="match status" value="1"/>
</dbReference>
<name>A0A4V1LP14_9BACT</name>
<dbReference type="AlphaFoldDB" id="A0A4V1LP14"/>
<comment type="caution">
    <text evidence="2">The sequence shown here is derived from an EMBL/GenBank/DDBJ whole genome shotgun (WGS) entry which is preliminary data.</text>
</comment>
<organism evidence="2 3">
    <name type="scientific">Candidatus Marinarcus aquaticus</name>
    <dbReference type="NCBI Taxonomy" id="2044504"/>
    <lineage>
        <taxon>Bacteria</taxon>
        <taxon>Pseudomonadati</taxon>
        <taxon>Campylobacterota</taxon>
        <taxon>Epsilonproteobacteria</taxon>
        <taxon>Campylobacterales</taxon>
        <taxon>Arcobacteraceae</taxon>
        <taxon>Candidatus Marinarcus</taxon>
    </lineage>
</organism>
<accession>A0A4V1LP14</accession>
<keyword evidence="3" id="KW-1185">Reference proteome</keyword>
<proteinExistence type="predicted"/>
<feature type="domain" description="Lipoprotein LPP20-like" evidence="1">
    <location>
        <begin position="40"/>
        <end position="140"/>
    </location>
</feature>
<gene>
    <name evidence="2" type="ORF">CRV04_05335</name>
</gene>
<dbReference type="EMBL" id="PDKN01000003">
    <property type="protein sequence ID" value="RXJ57930.1"/>
    <property type="molecule type" value="Genomic_DNA"/>
</dbReference>
<dbReference type="PROSITE" id="PS51257">
    <property type="entry name" value="PROKAR_LIPOPROTEIN"/>
    <property type="match status" value="1"/>
</dbReference>
<reference evidence="2 3" key="1">
    <citation type="submission" date="2017-10" db="EMBL/GenBank/DDBJ databases">
        <title>Genomics of the genus Arcobacter.</title>
        <authorList>
            <person name="Perez-Cataluna A."/>
            <person name="Figueras M.J."/>
        </authorList>
    </citation>
    <scope>NUCLEOTIDE SEQUENCE [LARGE SCALE GENOMIC DNA]</scope>
    <source>
        <strain evidence="2 3">CECT 8987</strain>
    </source>
</reference>